<protein>
    <submittedName>
        <fullName evidence="2">PTS system fructose-specific EIIABC component</fullName>
    </submittedName>
</protein>
<dbReference type="PANTHER" id="PTHR47738">
    <property type="entry name" value="PTS SYSTEM FRUCTOSE-LIKE EIIA COMPONENT-RELATED"/>
    <property type="match status" value="1"/>
</dbReference>
<dbReference type="Pfam" id="PF00359">
    <property type="entry name" value="PTS_EIIA_2"/>
    <property type="match status" value="1"/>
</dbReference>
<dbReference type="SUPFAM" id="SSF55804">
    <property type="entry name" value="Phoshotransferase/anion transport protein"/>
    <property type="match status" value="1"/>
</dbReference>
<evidence type="ECO:0000313" key="2">
    <source>
        <dbReference type="EMBL" id="MPM91796.1"/>
    </source>
</evidence>
<reference evidence="2" key="1">
    <citation type="submission" date="2019-08" db="EMBL/GenBank/DDBJ databases">
        <authorList>
            <person name="Kucharzyk K."/>
            <person name="Murdoch R.W."/>
            <person name="Higgins S."/>
            <person name="Loffler F."/>
        </authorList>
    </citation>
    <scope>NUCLEOTIDE SEQUENCE</scope>
</reference>
<organism evidence="2">
    <name type="scientific">bioreactor metagenome</name>
    <dbReference type="NCBI Taxonomy" id="1076179"/>
    <lineage>
        <taxon>unclassified sequences</taxon>
        <taxon>metagenomes</taxon>
        <taxon>ecological metagenomes</taxon>
    </lineage>
</organism>
<dbReference type="Gene3D" id="3.40.930.10">
    <property type="entry name" value="Mannitol-specific EII, Chain A"/>
    <property type="match status" value="1"/>
</dbReference>
<comment type="caution">
    <text evidence="2">The sequence shown here is derived from an EMBL/GenBank/DDBJ whole genome shotgun (WGS) entry which is preliminary data.</text>
</comment>
<dbReference type="EMBL" id="VSSQ01038806">
    <property type="protein sequence ID" value="MPM91796.1"/>
    <property type="molecule type" value="Genomic_DNA"/>
</dbReference>
<dbReference type="InterPro" id="IPR051541">
    <property type="entry name" value="PTS_SugarTrans_NitroReg"/>
</dbReference>
<proteinExistence type="predicted"/>
<dbReference type="AlphaFoldDB" id="A0A645DR61"/>
<name>A0A645DR61_9ZZZZ</name>
<evidence type="ECO:0000259" key="1">
    <source>
        <dbReference type="PROSITE" id="PS51094"/>
    </source>
</evidence>
<dbReference type="PROSITE" id="PS51094">
    <property type="entry name" value="PTS_EIIA_TYPE_2"/>
    <property type="match status" value="1"/>
</dbReference>
<gene>
    <name evidence="2" type="primary">fruA_18</name>
    <name evidence="2" type="ORF">SDC9_138930</name>
</gene>
<sequence>MKYDFTQYVTRDSVMSLDGRNKLEVMDQLITRAADLTKLNRDVIFRLTWKREQMMTTGVGGMLALPHIRVNDINHPFVIVGVCENPIEDYQSQDDQPVRVIVFTVAPDENQEAYLQLLGSISRKLRNSSLIQELVEAAGNPAQILELVQRDTAK</sequence>
<dbReference type="InterPro" id="IPR016152">
    <property type="entry name" value="PTrfase/Anion_transptr"/>
</dbReference>
<accession>A0A645DR61</accession>
<feature type="domain" description="PTS EIIA type-2" evidence="1">
    <location>
        <begin position="6"/>
        <end position="151"/>
    </location>
</feature>
<dbReference type="InterPro" id="IPR002178">
    <property type="entry name" value="PTS_EIIA_type-2_dom"/>
</dbReference>